<dbReference type="SUPFAM" id="SSF52540">
    <property type="entry name" value="P-loop containing nucleoside triphosphate hydrolases"/>
    <property type="match status" value="1"/>
</dbReference>
<dbReference type="AlphaFoldDB" id="A0A1Y6K667"/>
<dbReference type="KEGG" id="abat:CFX1CAM_2110"/>
<evidence type="ECO:0000259" key="1">
    <source>
        <dbReference type="Pfam" id="PF01935"/>
    </source>
</evidence>
<feature type="domain" description="Helicase HerA central" evidence="1">
    <location>
        <begin position="432"/>
        <end position="553"/>
    </location>
</feature>
<dbReference type="Proteomes" id="UP000195514">
    <property type="component" value="Chromosome I"/>
</dbReference>
<dbReference type="RefSeq" id="WP_157891855.1">
    <property type="nucleotide sequence ID" value="NZ_LT859958.1"/>
</dbReference>
<accession>A0A1Y6K667</accession>
<dbReference type="Pfam" id="PF01935">
    <property type="entry name" value="DUF87"/>
    <property type="match status" value="1"/>
</dbReference>
<dbReference type="OrthoDB" id="140011at2"/>
<keyword evidence="3" id="KW-1185">Reference proteome</keyword>
<evidence type="ECO:0000313" key="3">
    <source>
        <dbReference type="Proteomes" id="UP000195514"/>
    </source>
</evidence>
<dbReference type="PANTHER" id="PTHR30121:SF6">
    <property type="entry name" value="SLR6007 PROTEIN"/>
    <property type="match status" value="1"/>
</dbReference>
<dbReference type="CDD" id="cd01127">
    <property type="entry name" value="TrwB_TraG_TraD_VirD4"/>
    <property type="match status" value="1"/>
</dbReference>
<protein>
    <recommendedName>
        <fullName evidence="1">Helicase HerA central domain-containing protein</fullName>
    </recommendedName>
</protein>
<sequence length="869" mass="99267">MQNFAIKKLLENGKTYGIFGLRIASLKSRRGYGGLGELLASHQRQMSNFINMLYNHHRTISFTIRTIIDPQGSAERLGQLEIALLIRFLWEEKYESLDAHAQALHKNIKTLLGGTFSDYIWQTITDQDALEYLIMPFGEFEPEIAEVRRRENRVLLDTVVPPRSMGFSDELDGHTPTKDPEGVYYIHPYSPALGGFELLLKTLMQGHQKLVLSATISPTVLQSDEVEFLEGQISYCEGYREPRTASVRIQRNRAADLGQGLLRQYLLLQDAPYYMTFSVGSDEEIDSMLLEFIGLAITEPIGQGIPARYPTSSFSFHAGGYDIVYPLTDEDYKIARDNLATLAQNPWNRTHVHPEMSRFRFLFDGNEAASAFYFPINTAENLPGIETHHLDELPIPRAMLKLTADEDSAIHLGVNHYFGFKQDVLLSESSRKQHAYIVGQTGTGKTTLMKTMILSDMKAGKGLCVIDPHGELYYELVGLIPEERKDDVVLFDPSDTEFPVGFNLLEFSNNDERVMIIKEMRAILKRYIMEYFQYSSGDFAGAVFFEHMQNNMMLVSSDLSKPGTILELNNIYTQKDYWKRYLPLKWDNHVLRNWVENYLPNTNYFHRSNEGNVMGDYFSSKLTDFVNDPRIALIFGQNFSTVKFKEVIENNKILLINLSKGLLGEANASMLGMMLMAKLNTTFMERLKDLGADEKPETFYLYVDEFQSIATENFSILLAESRKFGMGLVLANQFLSQISRLRILDAIFGNVGTLISFRLGHEDAKIIGSQFMPDFTVQDLCNLPNYYAVMRANIDGQRTDPCTIKTVLPPENEKYVKREEVVALSRQKYATPKAEAEAIVARSLDNEGERFDDEEYRRLFNKFLDDMNQ</sequence>
<reference evidence="3" key="1">
    <citation type="submission" date="2017-05" db="EMBL/GenBank/DDBJ databases">
        <authorList>
            <person name="Kirkegaard R."/>
            <person name="Mcilroy J S."/>
        </authorList>
    </citation>
    <scope>NUCLEOTIDE SEQUENCE [LARGE SCALE GENOMIC DNA]</scope>
</reference>
<proteinExistence type="predicted"/>
<dbReference type="InterPro" id="IPR002789">
    <property type="entry name" value="HerA_central"/>
</dbReference>
<evidence type="ECO:0000313" key="2">
    <source>
        <dbReference type="EMBL" id="SMX55175.1"/>
    </source>
</evidence>
<name>A0A1Y6K667_9CHLR</name>
<dbReference type="InterPro" id="IPR027417">
    <property type="entry name" value="P-loop_NTPase"/>
</dbReference>
<dbReference type="Gene3D" id="3.40.50.300">
    <property type="entry name" value="P-loop containing nucleotide triphosphate hydrolases"/>
    <property type="match status" value="2"/>
</dbReference>
<gene>
    <name evidence="2" type="ORF">CFX1CAM_2110</name>
</gene>
<dbReference type="EMBL" id="LT859958">
    <property type="protein sequence ID" value="SMX55175.1"/>
    <property type="molecule type" value="Genomic_DNA"/>
</dbReference>
<dbReference type="PANTHER" id="PTHR30121">
    <property type="entry name" value="UNCHARACTERIZED PROTEIN YJGR-RELATED"/>
    <property type="match status" value="1"/>
</dbReference>
<dbReference type="InterPro" id="IPR051162">
    <property type="entry name" value="T4SS_component"/>
</dbReference>
<organism evidence="2 3">
    <name type="scientific">Candidatus Brevifilum fermentans</name>
    <dbReference type="NCBI Taxonomy" id="1986204"/>
    <lineage>
        <taxon>Bacteria</taxon>
        <taxon>Bacillati</taxon>
        <taxon>Chloroflexota</taxon>
        <taxon>Anaerolineae</taxon>
        <taxon>Anaerolineales</taxon>
        <taxon>Anaerolineaceae</taxon>
        <taxon>Candidatus Brevifilum</taxon>
    </lineage>
</organism>